<dbReference type="InterPro" id="IPR050951">
    <property type="entry name" value="Retrovirus_Pol_polyprotein"/>
</dbReference>
<comment type="caution">
    <text evidence="1">The sequence shown here is derived from an EMBL/GenBank/DDBJ whole genome shotgun (WGS) entry which is preliminary data.</text>
</comment>
<dbReference type="SUPFAM" id="SSF56672">
    <property type="entry name" value="DNA/RNA polymerases"/>
    <property type="match status" value="1"/>
</dbReference>
<organism evidence="1 2">
    <name type="scientific">Austropuccinia psidii MF-1</name>
    <dbReference type="NCBI Taxonomy" id="1389203"/>
    <lineage>
        <taxon>Eukaryota</taxon>
        <taxon>Fungi</taxon>
        <taxon>Dikarya</taxon>
        <taxon>Basidiomycota</taxon>
        <taxon>Pucciniomycotina</taxon>
        <taxon>Pucciniomycetes</taxon>
        <taxon>Pucciniales</taxon>
        <taxon>Sphaerophragmiaceae</taxon>
        <taxon>Austropuccinia</taxon>
    </lineage>
</organism>
<dbReference type="Proteomes" id="UP000765509">
    <property type="component" value="Unassembled WGS sequence"/>
</dbReference>
<proteinExistence type="predicted"/>
<dbReference type="EMBL" id="AVOT02016168">
    <property type="protein sequence ID" value="MBW0501135.1"/>
    <property type="molecule type" value="Genomic_DNA"/>
</dbReference>
<dbReference type="OrthoDB" id="6776860at2759"/>
<reference evidence="1" key="1">
    <citation type="submission" date="2021-03" db="EMBL/GenBank/DDBJ databases">
        <title>Draft genome sequence of rust myrtle Austropuccinia psidii MF-1, a brazilian biotype.</title>
        <authorList>
            <person name="Quecine M.C."/>
            <person name="Pachon D.M.R."/>
            <person name="Bonatelli M.L."/>
            <person name="Correr F.H."/>
            <person name="Franceschini L.M."/>
            <person name="Leite T.F."/>
            <person name="Margarido G.R.A."/>
            <person name="Almeida C.A."/>
            <person name="Ferrarezi J.A."/>
            <person name="Labate C.A."/>
        </authorList>
    </citation>
    <scope>NUCLEOTIDE SEQUENCE</scope>
    <source>
        <strain evidence="1">MF-1</strain>
    </source>
</reference>
<dbReference type="AlphaFoldDB" id="A0A9Q3DDX1"/>
<dbReference type="InterPro" id="IPR043502">
    <property type="entry name" value="DNA/RNA_pol_sf"/>
</dbReference>
<accession>A0A9Q3DDX1</accession>
<gene>
    <name evidence="1" type="ORF">O181_040850</name>
</gene>
<dbReference type="PANTHER" id="PTHR37984:SF5">
    <property type="entry name" value="PROTEIN NYNRIN-LIKE"/>
    <property type="match status" value="1"/>
</dbReference>
<dbReference type="Gene3D" id="3.30.70.270">
    <property type="match status" value="1"/>
</dbReference>
<sequence length="181" mass="21080">MIHEIIDILYTYKHAFSSDNEPLGAIKGHEVDITYIIEGKYPPAFTIPAYLASPRAREDLEKHIQELIQLFLLIKVGYNEEVEVRTPEIIAWNNDKSRIVGYFKALNTYTVSDRYQILIMQENLTQWSKAKYITSMDKLKGFHQNLLTPKANKLLRIITTCGIYEYYRIPFGIKKSASHHQ</sequence>
<dbReference type="InterPro" id="IPR043128">
    <property type="entry name" value="Rev_trsase/Diguanyl_cyclase"/>
</dbReference>
<protein>
    <submittedName>
        <fullName evidence="1">Uncharacterized protein</fullName>
    </submittedName>
</protein>
<dbReference type="Gene3D" id="3.10.10.10">
    <property type="entry name" value="HIV Type 1 Reverse Transcriptase, subunit A, domain 1"/>
    <property type="match status" value="1"/>
</dbReference>
<dbReference type="PANTHER" id="PTHR37984">
    <property type="entry name" value="PROTEIN CBG26694"/>
    <property type="match status" value="1"/>
</dbReference>
<evidence type="ECO:0000313" key="1">
    <source>
        <dbReference type="EMBL" id="MBW0501135.1"/>
    </source>
</evidence>
<name>A0A9Q3DDX1_9BASI</name>
<evidence type="ECO:0000313" key="2">
    <source>
        <dbReference type="Proteomes" id="UP000765509"/>
    </source>
</evidence>
<keyword evidence="2" id="KW-1185">Reference proteome</keyword>